<dbReference type="InterPro" id="IPR001647">
    <property type="entry name" value="HTH_TetR"/>
</dbReference>
<organism evidence="4 5">
    <name type="scientific">Brevibacillus fluminis</name>
    <dbReference type="NCBI Taxonomy" id="511487"/>
    <lineage>
        <taxon>Bacteria</taxon>
        <taxon>Bacillati</taxon>
        <taxon>Bacillota</taxon>
        <taxon>Bacilli</taxon>
        <taxon>Bacillales</taxon>
        <taxon>Paenibacillaceae</taxon>
        <taxon>Brevibacillus</taxon>
    </lineage>
</organism>
<dbReference type="OrthoDB" id="9810250at2"/>
<keyword evidence="1 2" id="KW-0238">DNA-binding</keyword>
<proteinExistence type="predicted"/>
<dbReference type="PANTHER" id="PTHR43479:SF23">
    <property type="entry name" value="HTH TETR-TYPE DOMAIN-CONTAINING PROTEIN"/>
    <property type="match status" value="1"/>
</dbReference>
<evidence type="ECO:0000256" key="2">
    <source>
        <dbReference type="PROSITE-ProRule" id="PRU00335"/>
    </source>
</evidence>
<comment type="caution">
    <text evidence="4">The sequence shown here is derived from an EMBL/GenBank/DDBJ whole genome shotgun (WGS) entry which is preliminary data.</text>
</comment>
<name>A0A3M8DNQ2_9BACL</name>
<dbReference type="Pfam" id="PF14278">
    <property type="entry name" value="TetR_C_8"/>
    <property type="match status" value="1"/>
</dbReference>
<gene>
    <name evidence="4" type="ORF">EDM56_11130</name>
</gene>
<reference evidence="4 5" key="1">
    <citation type="submission" date="2018-10" db="EMBL/GenBank/DDBJ databases">
        <title>Phylogenomics of Brevibacillus.</title>
        <authorList>
            <person name="Dunlap C."/>
        </authorList>
    </citation>
    <scope>NUCLEOTIDE SEQUENCE [LARGE SCALE GENOMIC DNA]</scope>
    <source>
        <strain evidence="4 5">JCM 15716</strain>
    </source>
</reference>
<evidence type="ECO:0000313" key="5">
    <source>
        <dbReference type="Proteomes" id="UP000271031"/>
    </source>
</evidence>
<dbReference type="GO" id="GO:0003677">
    <property type="term" value="F:DNA binding"/>
    <property type="evidence" value="ECO:0007669"/>
    <property type="project" value="UniProtKB-UniRule"/>
</dbReference>
<evidence type="ECO:0000313" key="4">
    <source>
        <dbReference type="EMBL" id="RNB89722.1"/>
    </source>
</evidence>
<dbReference type="EMBL" id="RHHQ01000008">
    <property type="protein sequence ID" value="RNB89722.1"/>
    <property type="molecule type" value="Genomic_DNA"/>
</dbReference>
<dbReference type="RefSeq" id="WP_122917976.1">
    <property type="nucleotide sequence ID" value="NZ_RHHQ01000008.1"/>
</dbReference>
<dbReference type="Gene3D" id="1.10.357.10">
    <property type="entry name" value="Tetracycline Repressor, domain 2"/>
    <property type="match status" value="1"/>
</dbReference>
<feature type="domain" description="HTH tetR-type" evidence="3">
    <location>
        <begin position="11"/>
        <end position="71"/>
    </location>
</feature>
<dbReference type="AlphaFoldDB" id="A0A3M8DNQ2"/>
<dbReference type="Pfam" id="PF00440">
    <property type="entry name" value="TetR_N"/>
    <property type="match status" value="1"/>
</dbReference>
<dbReference type="Proteomes" id="UP000271031">
    <property type="component" value="Unassembled WGS sequence"/>
</dbReference>
<dbReference type="InterPro" id="IPR039532">
    <property type="entry name" value="TetR_C_Firmicutes"/>
</dbReference>
<dbReference type="SUPFAM" id="SSF46689">
    <property type="entry name" value="Homeodomain-like"/>
    <property type="match status" value="1"/>
</dbReference>
<feature type="DNA-binding region" description="H-T-H motif" evidence="2">
    <location>
        <begin position="34"/>
        <end position="53"/>
    </location>
</feature>
<sequence length="213" mass="25133">MNNRKMDPRVYRTHQLLRKALIELMEERDFEQITVQDITERATIKRATFYLHFDDKQDFIHKYIRELLEQLKENISLHDEVEDDNFDFVSGAPHPSFVRLFHHIGEHFNVYYALLVRNRLPYFTSGLLEVIHEFVSKGIDLTEPDDRNLTASREVAVKYVESAFLEVIIWWIENQMPYAEEEIAAQLMNLSIRGPYKQVPENSGKKGSGQKCD</sequence>
<protein>
    <submittedName>
        <fullName evidence="4">TetR family transcriptional regulator</fullName>
    </submittedName>
</protein>
<evidence type="ECO:0000256" key="1">
    <source>
        <dbReference type="ARBA" id="ARBA00023125"/>
    </source>
</evidence>
<keyword evidence="5" id="KW-1185">Reference proteome</keyword>
<dbReference type="InterPro" id="IPR050624">
    <property type="entry name" value="HTH-type_Tx_Regulator"/>
</dbReference>
<accession>A0A3M8DNQ2</accession>
<dbReference type="PROSITE" id="PS50977">
    <property type="entry name" value="HTH_TETR_2"/>
    <property type="match status" value="1"/>
</dbReference>
<dbReference type="InterPro" id="IPR009057">
    <property type="entry name" value="Homeodomain-like_sf"/>
</dbReference>
<dbReference type="PANTHER" id="PTHR43479">
    <property type="entry name" value="ACREF/ENVCD OPERON REPRESSOR-RELATED"/>
    <property type="match status" value="1"/>
</dbReference>
<evidence type="ECO:0000259" key="3">
    <source>
        <dbReference type="PROSITE" id="PS50977"/>
    </source>
</evidence>